<organism evidence="1 2">
    <name type="scientific">Penicillium nalgiovense</name>
    <dbReference type="NCBI Taxonomy" id="60175"/>
    <lineage>
        <taxon>Eukaryota</taxon>
        <taxon>Fungi</taxon>
        <taxon>Dikarya</taxon>
        <taxon>Ascomycota</taxon>
        <taxon>Pezizomycotina</taxon>
        <taxon>Eurotiomycetes</taxon>
        <taxon>Eurotiomycetidae</taxon>
        <taxon>Eurotiales</taxon>
        <taxon>Aspergillaceae</taxon>
        <taxon>Penicillium</taxon>
    </lineage>
</organism>
<sequence>MFAVRVARSYPITTVQFLVTGGSVARLWGSEVARCIRRGFFEVTAGECDELDTTSYQHGMNGDCIAEVDSTNREDKTVTEAQPSQLKSQKYHPIPCHLLLRIAQMFDVYERAETNQAGIYGAASSRCQKCLFGTGVWYIWIPSTHSSIKPQEIPRKSHMSWMPLKLQVSQAAACLCLLMSFSNLSRASSSCQGLVGFCTPSIDYSALSIYLSNSPRPG</sequence>
<protein>
    <submittedName>
        <fullName evidence="1">Uncharacterized protein</fullName>
    </submittedName>
</protein>
<dbReference type="OrthoDB" id="5327538at2759"/>
<proteinExistence type="predicted"/>
<reference evidence="1" key="1">
    <citation type="submission" date="2021-07" db="EMBL/GenBank/DDBJ databases">
        <authorList>
            <person name="Branca A.L. A."/>
        </authorList>
    </citation>
    <scope>NUCLEOTIDE SEQUENCE</scope>
</reference>
<dbReference type="AlphaFoldDB" id="A0A9W4MZ48"/>
<accession>A0A9W4MZ48</accession>
<comment type="caution">
    <text evidence="1">The sequence shown here is derived from an EMBL/GenBank/DDBJ whole genome shotgun (WGS) entry which is preliminary data.</text>
</comment>
<evidence type="ECO:0000313" key="1">
    <source>
        <dbReference type="EMBL" id="CAG8229994.1"/>
    </source>
</evidence>
<dbReference type="Proteomes" id="UP001153461">
    <property type="component" value="Unassembled WGS sequence"/>
</dbReference>
<gene>
    <name evidence="1" type="ORF">PNAL_LOCUS8233</name>
</gene>
<dbReference type="EMBL" id="CAJVNV010000545">
    <property type="protein sequence ID" value="CAG8229994.1"/>
    <property type="molecule type" value="Genomic_DNA"/>
</dbReference>
<evidence type="ECO:0000313" key="2">
    <source>
        <dbReference type="Proteomes" id="UP001153461"/>
    </source>
</evidence>
<name>A0A9W4MZ48_PENNA</name>